<keyword evidence="2" id="KW-1185">Reference proteome</keyword>
<dbReference type="STRING" id="6186.A0A183JTV0"/>
<organism evidence="3">
    <name type="scientific">Schistosoma curassoni</name>
    <dbReference type="NCBI Taxonomy" id="6186"/>
    <lineage>
        <taxon>Eukaryota</taxon>
        <taxon>Metazoa</taxon>
        <taxon>Spiralia</taxon>
        <taxon>Lophotrochozoa</taxon>
        <taxon>Platyhelminthes</taxon>
        <taxon>Trematoda</taxon>
        <taxon>Digenea</taxon>
        <taxon>Strigeidida</taxon>
        <taxon>Schistosomatoidea</taxon>
        <taxon>Schistosomatidae</taxon>
        <taxon>Schistosoma</taxon>
    </lineage>
</organism>
<proteinExistence type="predicted"/>
<reference evidence="3" key="1">
    <citation type="submission" date="2016-06" db="UniProtKB">
        <authorList>
            <consortium name="WormBaseParasite"/>
        </authorList>
    </citation>
    <scope>IDENTIFICATION</scope>
</reference>
<accession>A0A183JTV0</accession>
<evidence type="ECO:0000313" key="1">
    <source>
        <dbReference type="EMBL" id="VDP01197.1"/>
    </source>
</evidence>
<evidence type="ECO:0000313" key="2">
    <source>
        <dbReference type="Proteomes" id="UP000279833"/>
    </source>
</evidence>
<dbReference type="EMBL" id="UZAK01012266">
    <property type="protein sequence ID" value="VDP01197.1"/>
    <property type="molecule type" value="Genomic_DNA"/>
</dbReference>
<gene>
    <name evidence="1" type="ORF">SCUD_LOCUS6141</name>
</gene>
<protein>
    <submittedName>
        <fullName evidence="3">C2H2-type domain-containing protein</fullName>
    </submittedName>
</protein>
<dbReference type="AlphaFoldDB" id="A0A183JTV0"/>
<sequence length="165" mass="18490">EHLNPDNDIEQLGCQACGRVFFGSGGRIDLIGHLRTLHQDDFLQNVLKCPRAEKLGQDITTINTTNNDGNDNTCHESIKSCKAHFSSPRLRQLHISMLNNNNSNTLSNTEFSCPILFNEKQYLTDQIKNLILQTEIAADQSGIMILAFCCPNCSRLFVGDNVHTR</sequence>
<name>A0A183JTV0_9TREM</name>
<dbReference type="WBParaSite" id="SCUD_0000614001-mRNA-1">
    <property type="protein sequence ID" value="SCUD_0000614001-mRNA-1"/>
    <property type="gene ID" value="SCUD_0000614001"/>
</dbReference>
<evidence type="ECO:0000313" key="3">
    <source>
        <dbReference type="WBParaSite" id="SCUD_0000614001-mRNA-1"/>
    </source>
</evidence>
<dbReference type="Proteomes" id="UP000279833">
    <property type="component" value="Unassembled WGS sequence"/>
</dbReference>
<reference evidence="1 2" key="2">
    <citation type="submission" date="2018-11" db="EMBL/GenBank/DDBJ databases">
        <authorList>
            <consortium name="Pathogen Informatics"/>
        </authorList>
    </citation>
    <scope>NUCLEOTIDE SEQUENCE [LARGE SCALE GENOMIC DNA]</scope>
    <source>
        <strain evidence="1">Dakar</strain>
        <strain evidence="2">Dakar, Senegal</strain>
    </source>
</reference>